<dbReference type="Proteomes" id="UP000194260">
    <property type="component" value="Chromosome"/>
</dbReference>
<dbReference type="RefSeq" id="WP_086296946.1">
    <property type="nucleotide sequence ID" value="NZ_CP018789.1"/>
</dbReference>
<name>A0A1X9SVG6_9BACT</name>
<evidence type="ECO:0000313" key="2">
    <source>
        <dbReference type="Proteomes" id="UP000194260"/>
    </source>
</evidence>
<dbReference type="KEGG" id="camy:CSUIS_0465"/>
<dbReference type="Pfam" id="PF06252">
    <property type="entry name" value="GemA"/>
    <property type="match status" value="1"/>
</dbReference>
<dbReference type="InterPro" id="IPR009363">
    <property type="entry name" value="Phage_Mu_Gp16"/>
</dbReference>
<organism evidence="1 2">
    <name type="scientific">Campylobacter porcelli</name>
    <dbReference type="NCBI Taxonomy" id="1660073"/>
    <lineage>
        <taxon>Bacteria</taxon>
        <taxon>Pseudomonadati</taxon>
        <taxon>Campylobacterota</taxon>
        <taxon>Epsilonproteobacteria</taxon>
        <taxon>Campylobacterales</taxon>
        <taxon>Campylobacteraceae</taxon>
        <taxon>Campylobacter</taxon>
    </lineage>
</organism>
<dbReference type="STRING" id="1660073.CSUIS_0465"/>
<dbReference type="EMBL" id="CP018789">
    <property type="protein sequence ID" value="ARR00304.1"/>
    <property type="molecule type" value="Genomic_DNA"/>
</dbReference>
<dbReference type="AlphaFoldDB" id="A0A1X9SVG6"/>
<gene>
    <name evidence="1" type="ORF">CSUIS_0465</name>
</gene>
<accession>A0A1X9SVG6</accession>
<proteinExistence type="predicted"/>
<reference evidence="2" key="1">
    <citation type="journal article" date="2017" name="Genome Biol. Evol.">
        <title>Comparative Genomic Analysis Identifies a Campylobacter Clade Deficient in Selenium Metabolism.</title>
        <authorList>
            <person name="Miller W.G."/>
            <person name="Yee E."/>
            <person name="Lopes B.S."/>
            <person name="Chapman M.H."/>
            <person name="Huynh S."/>
            <person name="Bono J.L."/>
            <person name="Parker C.T."/>
            <person name="Strachan N.J.C."/>
            <person name="Forbes K.J."/>
        </authorList>
    </citation>
    <scope>NUCLEOTIDE SEQUENCE [LARGE SCALE GENOMIC DNA]</scope>
    <source>
        <strain evidence="2">RM6137</strain>
    </source>
</reference>
<evidence type="ECO:0000313" key="1">
    <source>
        <dbReference type="EMBL" id="ARR00304.1"/>
    </source>
</evidence>
<protein>
    <submittedName>
        <fullName evidence="1">DUF1018 domain protein</fullName>
    </submittedName>
</protein>
<sequence>MSKILEYRKNLLAKVHIHRGCVELKRLEAWEGYLEDKFGVKSSAKLSINELKTLLDMLNGKDIKPVKDLAGREIIQRASKEISSLAQARKIEELRVAIGWSHKELLSFMIDKMHIIGNPLKLKPQNASKLIYILSKVLEYKKSKDKI</sequence>